<feature type="non-terminal residue" evidence="2">
    <location>
        <position position="86"/>
    </location>
</feature>
<evidence type="ECO:0000259" key="1">
    <source>
        <dbReference type="Pfam" id="PF00646"/>
    </source>
</evidence>
<sequence length="86" mass="10225">EIFAMIPDDCILAIFEFLDRDSLDAMKCVSRRMNHFVTTQRFEGVRRPMLQIRFIQNDAGHSVQLMSIDEEGMNYLCRMQQSDERY</sequence>
<feature type="domain" description="F-box" evidence="1">
    <location>
        <begin position="6"/>
        <end position="42"/>
    </location>
</feature>
<dbReference type="AlphaFoldDB" id="A0AAV5WPV8"/>
<dbReference type="InterPro" id="IPR036047">
    <property type="entry name" value="F-box-like_dom_sf"/>
</dbReference>
<dbReference type="InterPro" id="IPR001810">
    <property type="entry name" value="F-box_dom"/>
</dbReference>
<dbReference type="Pfam" id="PF00646">
    <property type="entry name" value="F-box"/>
    <property type="match status" value="1"/>
</dbReference>
<proteinExistence type="predicted"/>
<feature type="non-terminal residue" evidence="2">
    <location>
        <position position="1"/>
    </location>
</feature>
<dbReference type="SUPFAM" id="SSF81383">
    <property type="entry name" value="F-box domain"/>
    <property type="match status" value="1"/>
</dbReference>
<dbReference type="EMBL" id="BTSY01000006">
    <property type="protein sequence ID" value="GMT32714.1"/>
    <property type="molecule type" value="Genomic_DNA"/>
</dbReference>
<protein>
    <recommendedName>
        <fullName evidence="1">F-box domain-containing protein</fullName>
    </recommendedName>
</protein>
<gene>
    <name evidence="2" type="ORF">PFISCL1PPCAC_24011</name>
</gene>
<name>A0AAV5WPV8_9BILA</name>
<dbReference type="CDD" id="cd09917">
    <property type="entry name" value="F-box_SF"/>
    <property type="match status" value="1"/>
</dbReference>
<organism evidence="2 3">
    <name type="scientific">Pristionchus fissidentatus</name>
    <dbReference type="NCBI Taxonomy" id="1538716"/>
    <lineage>
        <taxon>Eukaryota</taxon>
        <taxon>Metazoa</taxon>
        <taxon>Ecdysozoa</taxon>
        <taxon>Nematoda</taxon>
        <taxon>Chromadorea</taxon>
        <taxon>Rhabditida</taxon>
        <taxon>Rhabditina</taxon>
        <taxon>Diplogasteromorpha</taxon>
        <taxon>Diplogasteroidea</taxon>
        <taxon>Neodiplogasteridae</taxon>
        <taxon>Pristionchus</taxon>
    </lineage>
</organism>
<evidence type="ECO:0000313" key="3">
    <source>
        <dbReference type="Proteomes" id="UP001432322"/>
    </source>
</evidence>
<dbReference type="Gene3D" id="1.20.1280.50">
    <property type="match status" value="1"/>
</dbReference>
<evidence type="ECO:0000313" key="2">
    <source>
        <dbReference type="EMBL" id="GMT32714.1"/>
    </source>
</evidence>
<keyword evidence="3" id="KW-1185">Reference proteome</keyword>
<comment type="caution">
    <text evidence="2">The sequence shown here is derived from an EMBL/GenBank/DDBJ whole genome shotgun (WGS) entry which is preliminary data.</text>
</comment>
<reference evidence="2" key="1">
    <citation type="submission" date="2023-10" db="EMBL/GenBank/DDBJ databases">
        <title>Genome assembly of Pristionchus species.</title>
        <authorList>
            <person name="Yoshida K."/>
            <person name="Sommer R.J."/>
        </authorList>
    </citation>
    <scope>NUCLEOTIDE SEQUENCE</scope>
    <source>
        <strain evidence="2">RS5133</strain>
    </source>
</reference>
<accession>A0AAV5WPV8</accession>
<dbReference type="Proteomes" id="UP001432322">
    <property type="component" value="Unassembled WGS sequence"/>
</dbReference>